<evidence type="ECO:0000256" key="7">
    <source>
        <dbReference type="ARBA" id="ARBA00025740"/>
    </source>
</evidence>
<evidence type="ECO:0000256" key="2">
    <source>
        <dbReference type="ARBA" id="ARBA00022448"/>
    </source>
</evidence>
<evidence type="ECO:0000313" key="11">
    <source>
        <dbReference type="Proteomes" id="UP000005018"/>
    </source>
</evidence>
<evidence type="ECO:0000313" key="10">
    <source>
        <dbReference type="EMBL" id="CCG22683.1"/>
    </source>
</evidence>
<comment type="similarity">
    <text evidence="7">Belongs to the WD repeat PROPPIN family.</text>
</comment>
<dbReference type="Pfam" id="PF21032">
    <property type="entry name" value="PROPPIN"/>
    <property type="match status" value="2"/>
</dbReference>
<evidence type="ECO:0008006" key="12">
    <source>
        <dbReference type="Google" id="ProtNLM"/>
    </source>
</evidence>
<keyword evidence="5" id="KW-0677">Repeat</keyword>
<accession>H8X0H1</accession>
<keyword evidence="11" id="KW-1185">Reference proteome</keyword>
<keyword evidence="4" id="KW-0853">WD repeat</keyword>
<dbReference type="InterPro" id="IPR048720">
    <property type="entry name" value="PROPPIN"/>
</dbReference>
<organism evidence="10 11">
    <name type="scientific">Candida orthopsilosis (strain 90-125)</name>
    <name type="common">Yeast</name>
    <dbReference type="NCBI Taxonomy" id="1136231"/>
    <lineage>
        <taxon>Eukaryota</taxon>
        <taxon>Fungi</taxon>
        <taxon>Dikarya</taxon>
        <taxon>Ascomycota</taxon>
        <taxon>Saccharomycotina</taxon>
        <taxon>Pichiomycetes</taxon>
        <taxon>Debaryomycetaceae</taxon>
        <taxon>Candida/Lodderomyces clade</taxon>
        <taxon>Candida</taxon>
    </lineage>
</organism>
<gene>
    <name evidence="10" type="ORF">CORT_0B09790</name>
</gene>
<name>H8X0H1_CANO9</name>
<dbReference type="AlphaFoldDB" id="H8X0H1"/>
<dbReference type="EMBL" id="HE681720">
    <property type="protein sequence ID" value="CCG22683.1"/>
    <property type="molecule type" value="Genomic_DNA"/>
</dbReference>
<dbReference type="GO" id="GO:0005774">
    <property type="term" value="C:vacuolar membrane"/>
    <property type="evidence" value="ECO:0007669"/>
    <property type="project" value="UniProtKB-SubCell"/>
</dbReference>
<dbReference type="PANTHER" id="PTHR11227">
    <property type="entry name" value="WD-REPEAT PROTEIN INTERACTING WITH PHOSPHOINOSIDES WIPI -RELATED"/>
    <property type="match status" value="1"/>
</dbReference>
<dbReference type="GO" id="GO:0012505">
    <property type="term" value="C:endomembrane system"/>
    <property type="evidence" value="ECO:0007669"/>
    <property type="project" value="UniProtKB-SubCell"/>
</dbReference>
<dbReference type="GO" id="GO:0015031">
    <property type="term" value="P:protein transport"/>
    <property type="evidence" value="ECO:0007669"/>
    <property type="project" value="UniProtKB-KW"/>
</dbReference>
<feature type="compositionally biased region" description="Basic and acidic residues" evidence="9">
    <location>
        <begin position="358"/>
        <end position="368"/>
    </location>
</feature>
<sequence length="538" mass="60583">MSKINDISFNPDFSLISIATSNGNKIFNCEPFGELYSSSETQLRRTLSNSIDSSDVTSDNNLTMDLATSEKYPTKLLKMLFSTSLTIIVPESDENRYLKVFNLKQGLKIIDLEFDSSIVDVKLNRKRLIVALQNGELHIYDLSCVKLLSVLKLNSNDDTFVGDLSIDDKSWLCIPISAVKNDDMFVKSRKDSNVSTHSTELNSQPSHQQSCIDDYIEITPKVKQSNGVFANSNTTLQDIKDDSDGWLMVYDAINLSPVLIFKAHDSSISKISMSHRGNKIASASVKGTIVRVFDLSTAEEGKVSLSSVKNLRRGHNVAKINSLCFNHNETILGCGSESNTIHFFNLIQEGPCNETGDDDTHNTDHRNSFSDYDDQSDGENHRSSSEELNESLANLLVSKSLKPSQEQEELNNKAKKSWFSKTKSKFIHNPYTTSFLNKIPYKDYIDNLIWEPPRRSFAYIKLPEHAWVSNNNSNHNKVVIGFNGGLILIGSYQSGKFYHYQLPNQHAGYRLATKDSKEDKDKREECSLVSQYDMLSHS</sequence>
<protein>
    <recommendedName>
        <fullName evidence="12">Autophagy-related protein 21</fullName>
    </recommendedName>
</protein>
<keyword evidence="6" id="KW-0653">Protein transport</keyword>
<evidence type="ECO:0000256" key="5">
    <source>
        <dbReference type="ARBA" id="ARBA00022737"/>
    </source>
</evidence>
<dbReference type="InterPro" id="IPR015943">
    <property type="entry name" value="WD40/YVTN_repeat-like_dom_sf"/>
</dbReference>
<dbReference type="HOGENOM" id="CLU_025895_5_2_1"/>
<comment type="subcellular location">
    <subcellularLocation>
        <location evidence="1">Endomembrane system</location>
        <topology evidence="1">Peripheral membrane protein</topology>
    </subcellularLocation>
    <subcellularLocation>
        <location evidence="8">Vacuole membrane</location>
    </subcellularLocation>
</comment>
<reference evidence="10 11" key="1">
    <citation type="journal article" date="2012" name="PLoS ONE">
        <title>Sequence and analysis of the genome of the pathogenic yeast Candida orthopsilosis.</title>
        <authorList>
            <person name="Riccombeni A."/>
            <person name="Vidanes G."/>
            <person name="Proux-Wera E."/>
            <person name="Wolfe K.H."/>
            <person name="Butler G."/>
        </authorList>
    </citation>
    <scope>NUCLEOTIDE SEQUENCE [LARGE SCALE GENOMIC DNA]</scope>
    <source>
        <strain evidence="10 11">Co 90-125</strain>
    </source>
</reference>
<evidence type="ECO:0000256" key="6">
    <source>
        <dbReference type="ARBA" id="ARBA00022927"/>
    </source>
</evidence>
<dbReference type="Proteomes" id="UP000005018">
    <property type="component" value="Chromosome 2"/>
</dbReference>
<dbReference type="RefSeq" id="XP_003868118.1">
    <property type="nucleotide sequence ID" value="XM_003868070.1"/>
</dbReference>
<keyword evidence="3" id="KW-0926">Vacuole</keyword>
<dbReference type="OrthoDB" id="1667587at2759"/>
<evidence type="ECO:0000256" key="1">
    <source>
        <dbReference type="ARBA" id="ARBA00004184"/>
    </source>
</evidence>
<feature type="region of interest" description="Disordered" evidence="9">
    <location>
        <begin position="354"/>
        <end position="388"/>
    </location>
</feature>
<dbReference type="SMART" id="SM00320">
    <property type="entry name" value="WD40"/>
    <property type="match status" value="3"/>
</dbReference>
<dbReference type="GeneID" id="14539125"/>
<evidence type="ECO:0000256" key="9">
    <source>
        <dbReference type="SAM" id="MobiDB-lite"/>
    </source>
</evidence>
<dbReference type="KEGG" id="cot:CORT_0B09790"/>
<evidence type="ECO:0000256" key="4">
    <source>
        <dbReference type="ARBA" id="ARBA00022574"/>
    </source>
</evidence>
<keyword evidence="2" id="KW-0813">Transport</keyword>
<dbReference type="Gene3D" id="2.130.10.10">
    <property type="entry name" value="YVTN repeat-like/Quinoprotein amine dehydrogenase"/>
    <property type="match status" value="1"/>
</dbReference>
<dbReference type="eggNOG" id="KOG2110">
    <property type="taxonomic scope" value="Eukaryota"/>
</dbReference>
<evidence type="ECO:0000256" key="3">
    <source>
        <dbReference type="ARBA" id="ARBA00022554"/>
    </source>
</evidence>
<dbReference type="SUPFAM" id="SSF50978">
    <property type="entry name" value="WD40 repeat-like"/>
    <property type="match status" value="1"/>
</dbReference>
<evidence type="ECO:0000256" key="8">
    <source>
        <dbReference type="ARBA" id="ARBA00037813"/>
    </source>
</evidence>
<proteinExistence type="inferred from homology"/>
<dbReference type="InterPro" id="IPR001680">
    <property type="entry name" value="WD40_rpt"/>
</dbReference>
<dbReference type="InterPro" id="IPR036322">
    <property type="entry name" value="WD40_repeat_dom_sf"/>
</dbReference>